<sequence length="586" mass="64511">MLKKVSLNKQIEKSTLVLEGRVLSKKSFWDTNHQKIYTINTVEVSKIFKGEILPTIEIITLGGVIGMDAQIVYPSLKLNIDDAGVFTLYNSHVELESKKETNKIKFKPYGSLQGFYKYDLDSDTAINQFTSKKGIANSFYNEIKSYTKTDYIQLTNFDVQNDTSISNKTSNSLPVTITNFSPTNSTAGTESVLTITGSNFGTTKGKVGFSNADKGGAGFINALDSQILTWTDTRITVEIPSEAGTGKVKVTNNDGSLLISSDTLFIRYAQANIVSDYVNSGVNVAYKTQLINDNGSGGYTWHMSSGFSEQTGAKEALQRALKTWSCETQLNWILNESNIITSPSAQHKANLDGINVLTFDDSTSTNPDDNLPDTVLGLRTSHYSGCTVTKNGASSLEWYVTEFDILFDDETNWNFNSQNPSSTEFDFESVALHELGHCRQMDHIIDTDNIMHFAIAKGESLRFLSSDNIEGATMIQEHSTDNPVCGKPLMTNFSGNCALGIEEDKLNEGIKVYPNPTKGHLFIRNDGHINLEKVVVFDVSGRLIVKRDISNTSGLTTIGLAGVSKGIYFVNIHSETAFITKKLILE</sequence>
<evidence type="ECO:0000259" key="6">
    <source>
        <dbReference type="Pfam" id="PF00413"/>
    </source>
</evidence>
<keyword evidence="3" id="KW-0732">Signal</keyword>
<dbReference type="InterPro" id="IPR001818">
    <property type="entry name" value="Pept_M10_metallopeptidase"/>
</dbReference>
<gene>
    <name evidence="9" type="ORF">GCM10023314_17100</name>
</gene>
<evidence type="ECO:0000313" key="10">
    <source>
        <dbReference type="Proteomes" id="UP001501302"/>
    </source>
</evidence>
<dbReference type="InterPro" id="IPR014756">
    <property type="entry name" value="Ig_E-set"/>
</dbReference>
<keyword evidence="4" id="KW-0378">Hydrolase</keyword>
<protein>
    <recommendedName>
        <fullName evidence="11">Por secretion system C-terminal sorting domain-containing protein</fullName>
    </recommendedName>
</protein>
<dbReference type="InterPro" id="IPR013783">
    <property type="entry name" value="Ig-like_fold"/>
</dbReference>
<dbReference type="Proteomes" id="UP001501302">
    <property type="component" value="Unassembled WGS sequence"/>
</dbReference>
<feature type="domain" description="Peptidase M10 metallopeptidase" evidence="6">
    <location>
        <begin position="404"/>
        <end position="472"/>
    </location>
</feature>
<keyword evidence="5" id="KW-0862">Zinc</keyword>
<evidence type="ECO:0000256" key="2">
    <source>
        <dbReference type="ARBA" id="ARBA00022723"/>
    </source>
</evidence>
<dbReference type="NCBIfam" id="TIGR04183">
    <property type="entry name" value="Por_Secre_tail"/>
    <property type="match status" value="1"/>
</dbReference>
<keyword evidence="10" id="KW-1185">Reference proteome</keyword>
<accession>A0ABP9GIL5</accession>
<dbReference type="Gene3D" id="3.40.390.10">
    <property type="entry name" value="Collagenase (Catalytic Domain)"/>
    <property type="match status" value="1"/>
</dbReference>
<dbReference type="Pfam" id="PF18962">
    <property type="entry name" value="Por_Secre_tail"/>
    <property type="match status" value="1"/>
</dbReference>
<dbReference type="InterPro" id="IPR024079">
    <property type="entry name" value="MetalloPept_cat_dom_sf"/>
</dbReference>
<evidence type="ECO:0000313" key="9">
    <source>
        <dbReference type="EMBL" id="GAA4944662.1"/>
    </source>
</evidence>
<evidence type="ECO:0000256" key="5">
    <source>
        <dbReference type="ARBA" id="ARBA00022833"/>
    </source>
</evidence>
<comment type="caution">
    <text evidence="9">The sequence shown here is derived from an EMBL/GenBank/DDBJ whole genome shotgun (WGS) entry which is preliminary data.</text>
</comment>
<proteinExistence type="predicted"/>
<dbReference type="Gene3D" id="2.60.40.10">
    <property type="entry name" value="Immunoglobulins"/>
    <property type="match status" value="1"/>
</dbReference>
<evidence type="ECO:0000259" key="8">
    <source>
        <dbReference type="Pfam" id="PF18962"/>
    </source>
</evidence>
<dbReference type="InterPro" id="IPR026444">
    <property type="entry name" value="Secre_tail"/>
</dbReference>
<name>A0ABP9GIL5_9FLAO</name>
<dbReference type="InterPro" id="IPR002909">
    <property type="entry name" value="IPT_dom"/>
</dbReference>
<evidence type="ECO:0000256" key="1">
    <source>
        <dbReference type="ARBA" id="ARBA00022670"/>
    </source>
</evidence>
<reference evidence="10" key="1">
    <citation type="journal article" date="2019" name="Int. J. Syst. Evol. Microbiol.">
        <title>The Global Catalogue of Microorganisms (GCM) 10K type strain sequencing project: providing services to taxonomists for standard genome sequencing and annotation.</title>
        <authorList>
            <consortium name="The Broad Institute Genomics Platform"/>
            <consortium name="The Broad Institute Genome Sequencing Center for Infectious Disease"/>
            <person name="Wu L."/>
            <person name="Ma J."/>
        </authorList>
    </citation>
    <scope>NUCLEOTIDE SEQUENCE [LARGE SCALE GENOMIC DNA]</scope>
    <source>
        <strain evidence="10">JCM 18285</strain>
    </source>
</reference>
<dbReference type="SUPFAM" id="SSF55486">
    <property type="entry name" value="Metalloproteases ('zincins'), catalytic domain"/>
    <property type="match status" value="1"/>
</dbReference>
<dbReference type="Pfam" id="PF00413">
    <property type="entry name" value="Peptidase_M10"/>
    <property type="match status" value="1"/>
</dbReference>
<feature type="domain" description="IPT/TIG" evidence="7">
    <location>
        <begin position="176"/>
        <end position="265"/>
    </location>
</feature>
<evidence type="ECO:0000259" key="7">
    <source>
        <dbReference type="Pfam" id="PF01833"/>
    </source>
</evidence>
<organism evidence="9 10">
    <name type="scientific">Algibacter agarivorans</name>
    <dbReference type="NCBI Taxonomy" id="1109741"/>
    <lineage>
        <taxon>Bacteria</taxon>
        <taxon>Pseudomonadati</taxon>
        <taxon>Bacteroidota</taxon>
        <taxon>Flavobacteriia</taxon>
        <taxon>Flavobacteriales</taxon>
        <taxon>Flavobacteriaceae</taxon>
        <taxon>Algibacter</taxon>
    </lineage>
</organism>
<dbReference type="EMBL" id="BAABJJ010000027">
    <property type="protein sequence ID" value="GAA4944662.1"/>
    <property type="molecule type" value="Genomic_DNA"/>
</dbReference>
<feature type="domain" description="Secretion system C-terminal sorting" evidence="8">
    <location>
        <begin position="512"/>
        <end position="584"/>
    </location>
</feature>
<evidence type="ECO:0000256" key="3">
    <source>
        <dbReference type="ARBA" id="ARBA00022729"/>
    </source>
</evidence>
<dbReference type="Pfam" id="PF01833">
    <property type="entry name" value="TIG"/>
    <property type="match status" value="1"/>
</dbReference>
<evidence type="ECO:0000256" key="4">
    <source>
        <dbReference type="ARBA" id="ARBA00022801"/>
    </source>
</evidence>
<keyword evidence="2" id="KW-0479">Metal-binding</keyword>
<dbReference type="SUPFAM" id="SSF81296">
    <property type="entry name" value="E set domains"/>
    <property type="match status" value="1"/>
</dbReference>
<evidence type="ECO:0008006" key="11">
    <source>
        <dbReference type="Google" id="ProtNLM"/>
    </source>
</evidence>
<keyword evidence="1" id="KW-0645">Protease</keyword>